<reference evidence="2 3" key="1">
    <citation type="submission" date="2014-04" db="EMBL/GenBank/DDBJ databases">
        <authorList>
            <consortium name="DOE Joint Genome Institute"/>
            <person name="Kuo A."/>
            <person name="Kohler A."/>
            <person name="Nagy L.G."/>
            <person name="Floudas D."/>
            <person name="Copeland A."/>
            <person name="Barry K.W."/>
            <person name="Cichocki N."/>
            <person name="Veneault-Fourrey C."/>
            <person name="LaButti K."/>
            <person name="Lindquist E.A."/>
            <person name="Lipzen A."/>
            <person name="Lundell T."/>
            <person name="Morin E."/>
            <person name="Murat C."/>
            <person name="Sun H."/>
            <person name="Tunlid A."/>
            <person name="Henrissat B."/>
            <person name="Grigoriev I.V."/>
            <person name="Hibbett D.S."/>
            <person name="Martin F."/>
            <person name="Nordberg H.P."/>
            <person name="Cantor M.N."/>
            <person name="Hua S.X."/>
        </authorList>
    </citation>
    <scope>NUCLEOTIDE SEQUENCE [LARGE SCALE GENOMIC DNA]</scope>
    <source>
        <strain evidence="2 3">Foug A</strain>
    </source>
</reference>
<evidence type="ECO:0000313" key="2">
    <source>
        <dbReference type="EMBL" id="KIM50694.1"/>
    </source>
</evidence>
<dbReference type="AlphaFoldDB" id="A0A0C3D2R9"/>
<reference evidence="3" key="2">
    <citation type="submission" date="2015-01" db="EMBL/GenBank/DDBJ databases">
        <title>Evolutionary Origins and Diversification of the Mycorrhizal Mutualists.</title>
        <authorList>
            <consortium name="DOE Joint Genome Institute"/>
            <consortium name="Mycorrhizal Genomics Consortium"/>
            <person name="Kohler A."/>
            <person name="Kuo A."/>
            <person name="Nagy L.G."/>
            <person name="Floudas D."/>
            <person name="Copeland A."/>
            <person name="Barry K.W."/>
            <person name="Cichocki N."/>
            <person name="Veneault-Fourrey C."/>
            <person name="LaButti K."/>
            <person name="Lindquist E.A."/>
            <person name="Lipzen A."/>
            <person name="Lundell T."/>
            <person name="Morin E."/>
            <person name="Murat C."/>
            <person name="Riley R."/>
            <person name="Ohm R."/>
            <person name="Sun H."/>
            <person name="Tunlid A."/>
            <person name="Henrissat B."/>
            <person name="Grigoriev I.V."/>
            <person name="Hibbett D.S."/>
            <person name="Martin F."/>
        </authorList>
    </citation>
    <scope>NUCLEOTIDE SEQUENCE [LARGE SCALE GENOMIC DNA]</scope>
    <source>
        <strain evidence="3">Foug A</strain>
    </source>
</reference>
<evidence type="ECO:0000256" key="1">
    <source>
        <dbReference type="SAM" id="MobiDB-lite"/>
    </source>
</evidence>
<protein>
    <submittedName>
        <fullName evidence="2">Uncharacterized protein</fullName>
    </submittedName>
</protein>
<gene>
    <name evidence="2" type="ORF">SCLCIDRAFT_79601</name>
</gene>
<proteinExistence type="predicted"/>
<feature type="non-terminal residue" evidence="2">
    <location>
        <position position="100"/>
    </location>
</feature>
<dbReference type="EMBL" id="KN822348">
    <property type="protein sequence ID" value="KIM50694.1"/>
    <property type="molecule type" value="Genomic_DNA"/>
</dbReference>
<accession>A0A0C3D2R9</accession>
<organism evidence="2 3">
    <name type="scientific">Scleroderma citrinum Foug A</name>
    <dbReference type="NCBI Taxonomy" id="1036808"/>
    <lineage>
        <taxon>Eukaryota</taxon>
        <taxon>Fungi</taxon>
        <taxon>Dikarya</taxon>
        <taxon>Basidiomycota</taxon>
        <taxon>Agaricomycotina</taxon>
        <taxon>Agaricomycetes</taxon>
        <taxon>Agaricomycetidae</taxon>
        <taxon>Boletales</taxon>
        <taxon>Sclerodermatineae</taxon>
        <taxon>Sclerodermataceae</taxon>
        <taxon>Scleroderma</taxon>
    </lineage>
</organism>
<dbReference type="InParanoid" id="A0A0C3D2R9"/>
<sequence length="100" mass="11181">MACWTIIFAKILADHQKDYIAQRGDDWARVQIIKDCRKAILVTPQANHPSVALPDGLQSAIRTEFMKKLSESDLSDEEAAVEAKEEKQQHSKISAAQCEA</sequence>
<dbReference type="HOGENOM" id="CLU_2312951_0_0_1"/>
<name>A0A0C3D2R9_9AGAM</name>
<dbReference type="OrthoDB" id="2634224at2759"/>
<evidence type="ECO:0000313" key="3">
    <source>
        <dbReference type="Proteomes" id="UP000053989"/>
    </source>
</evidence>
<dbReference type="Proteomes" id="UP000053989">
    <property type="component" value="Unassembled WGS sequence"/>
</dbReference>
<feature type="region of interest" description="Disordered" evidence="1">
    <location>
        <begin position="76"/>
        <end position="100"/>
    </location>
</feature>
<keyword evidence="3" id="KW-1185">Reference proteome</keyword>